<evidence type="ECO:0000256" key="7">
    <source>
        <dbReference type="SAM" id="SignalP"/>
    </source>
</evidence>
<keyword evidence="3 5" id="KW-1015">Disulfide bond</keyword>
<comment type="caution">
    <text evidence="10">The sequence shown here is derived from an EMBL/GenBank/DDBJ whole genome shotgun (WGS) entry which is preliminary data.</text>
</comment>
<dbReference type="Pfam" id="PF09172">
    <property type="entry name" value="Vit_open_b-sht"/>
    <property type="match status" value="1"/>
</dbReference>
<dbReference type="GO" id="GO:0005319">
    <property type="term" value="F:lipid transporter activity"/>
    <property type="evidence" value="ECO:0007669"/>
    <property type="project" value="InterPro"/>
</dbReference>
<dbReference type="InterPro" id="IPR015255">
    <property type="entry name" value="Vitellinogen_open_b-sht"/>
</dbReference>
<protein>
    <submittedName>
        <fullName evidence="10">Vitellogenin-6</fullName>
    </submittedName>
</protein>
<evidence type="ECO:0000313" key="11">
    <source>
        <dbReference type="Proteomes" id="UP000192578"/>
    </source>
</evidence>
<keyword evidence="1 7" id="KW-0732">Signal</keyword>
<gene>
    <name evidence="10" type="ORF">BV898_04117</name>
</gene>
<dbReference type="Gene3D" id="2.20.50.20">
    <property type="entry name" value="Lipovitellin. Chain A, domain 3"/>
    <property type="match status" value="1"/>
</dbReference>
<feature type="disulfide bond" evidence="5">
    <location>
        <begin position="311"/>
        <end position="314"/>
    </location>
</feature>
<dbReference type="InterPro" id="IPR011030">
    <property type="entry name" value="Lipovitellin_superhlx_dom"/>
</dbReference>
<feature type="compositionally biased region" description="Low complexity" evidence="6">
    <location>
        <begin position="611"/>
        <end position="632"/>
    </location>
</feature>
<dbReference type="PANTHER" id="PTHR23345:SF15">
    <property type="entry name" value="VITELLOGENIN 1-RELATED"/>
    <property type="match status" value="1"/>
</dbReference>
<accession>A0A1W0X3L9</accession>
<evidence type="ECO:0000256" key="1">
    <source>
        <dbReference type="ARBA" id="ARBA00022729"/>
    </source>
</evidence>
<comment type="caution">
    <text evidence="5">Lacks conserved residue(s) required for the propagation of feature annotation.</text>
</comment>
<evidence type="ECO:0000256" key="5">
    <source>
        <dbReference type="PROSITE-ProRule" id="PRU00557"/>
    </source>
</evidence>
<feature type="region of interest" description="Disordered" evidence="6">
    <location>
        <begin position="182"/>
        <end position="221"/>
    </location>
</feature>
<sequence length="1824" mass="204896">MKFALALLATLVLGGTANLIRGKHATPHSQTDEQWNSQVPEINNPKIQERTWKDGSEYRYLYDGQILTGMPDVHLQFAGSRVRAIVKIQNNGDKDVMQIEKVFVGSLHERFVSDPRSMIQLDAFEPMQEQDAPFEEVLKMPVRFTVENGKVDNFEATETDPSWSINIKRAILNTFHLSLTDKEEPKDQTRRETLKPLRAEQSNEIKPRPTKTAGQQTAEDDQDDYFTVVEDSIAGRCEVSYLVLEQPANKPEEIYPIYENENETKSEQRGQSQRQSAGQELNVLNVTKTFDYRNCEFQPFVFKGIHLTSTCPGCESRPEDFFNILESAAHTRYNITGARQSTDYLIESAISAAVYKITPRSHFAGSLVAYAGAEVTLIQSGPIKGPINFPETNANQIDGLHMINPRFERREGEKFLYEAPEASRPIVQLKKYWPNVDEKPRKVKALFEKLVQGMEEKEIKSDTAVLIEHIIHLLEYSFEEEIQQIHNEIKTVSVAGVEKEEIDHMFADLLVSTGTNCTFTYLKKLIKEKKIQGSTVIDVLGALPFRMQVDKISGVMLQEMSELCMDESVSASPFVERACWLSFGTFVHKACVHRPRAEWDQVEAGQNSPKTQGTSRASQQSRQSSPRQSGARDQPEFENRLCPADVRQTIVQKVTEKLKSFAEDDEKKILIIKVLGNMGLEETIDELAAIAVDMTEPIYIRTQAIYAMRIMGLKYQSEEVLEVLLPLYRESKNPTQIRIAAFLTIMSSKPDLPLLEDIAQSLNREVDLDVASYVYSSLSSVANSTDPCLQNLTRDARIALQFATPLNVEFRHSKSIQKGTFLPHMKSGIFWEQNTIMDKDAPAPRAANLRVHANVNMKSFDIVEFGFETEGLGEAARKFLGNFTTENLAEVISGRAARRPRAAGQMPVESINEIDQLLNLKPQEPKEIRGSAYMKIFGQETRFVVINPQTVSRFIVDLISQQESVIPKLMSGEGLKMDNRRVGMLMDSKLEFPTILGVPIGFTVRLPIVTGMKGLVKASMTPKPEGGLAFFKQMPQQVALEMKVKSNIAAELHAKLSVYIGFLRVGTGCRTKLSLNMPLDGKVDFSLADRSTKVTMNLPESPVKLVKMAYYPVTFVTRHSKNSVTYQPKNIPQGLEGQRRTGKAGQTEQDSSSEEQSRQTGQAKTDRALMLDIDEVDTELLTKTGHVSFPKWFNGLPVTIPDLWEIATPAFIKSQDVNFQIGHDSMAAKLEVECEHEYPNTRLSPLYLPVVGAKSRLEVKLTPKAGAKKVTVAIFERNEFAVQSEQELLNKLKDKVEGITIKNLEKPSVPTNYEKMPKMGRSLQVLINAEGGDAVSAWTTRGLLAYLYSVDGRYVKFVGAMDSKVPVLAKKICFNGELRYPDRTGLWFTTPQEALNKSIQGQAELFWGDDLTAEKQIKLRLRYQKSSEQTQVEKFDLYDVNGIPVPLEVASEVREGEALFTSLYKQCEEDRKIGAPFSKECVDLAIRYSDLLRLKFDVDYKNVSPYMRKVLHKLEAVVKGVYHWNTEVEDVEVKNPENKISAVIEYSADRSYVDIKYQTPTQNVTINNIDLPMDVQPASALFPWSPARLVGLQAQPSCTISGPKINTFDDVSDFMPLSQCYHVMVKDATDDNLFAVLVANAAKNSLAKKVLIMFEGHKIEFVPKTEGAAPAVQPNQPIDVKSLYVVKYNGQVLADALTPEKRTTIPPNTPQDKQELADVMLIKPETSGNKNEIIGFYSRVTGLKVLFDGSSVTVMPSPLWKSNVVGLCGKYDGQTWDEKLLPNKTLVAEPIAFSRAFQLNTKGCDAEIDRIPLQKGQKKTLRQQ</sequence>
<dbReference type="InterPro" id="IPR001846">
    <property type="entry name" value="VWF_type-D"/>
</dbReference>
<keyword evidence="2" id="KW-0758">Storage protein</keyword>
<evidence type="ECO:0000259" key="9">
    <source>
        <dbReference type="PROSITE" id="PS51233"/>
    </source>
</evidence>
<dbReference type="InterPro" id="IPR015816">
    <property type="entry name" value="Vitellinogen_b-sht_N"/>
</dbReference>
<reference evidence="11" key="1">
    <citation type="submission" date="2017-01" db="EMBL/GenBank/DDBJ databases">
        <title>Comparative genomics of anhydrobiosis in the tardigrade Hypsibius dujardini.</title>
        <authorList>
            <person name="Yoshida Y."/>
            <person name="Koutsovoulos G."/>
            <person name="Laetsch D."/>
            <person name="Stevens L."/>
            <person name="Kumar S."/>
            <person name="Horikawa D."/>
            <person name="Ishino K."/>
            <person name="Komine S."/>
            <person name="Tomita M."/>
            <person name="Blaxter M."/>
            <person name="Arakawa K."/>
        </authorList>
    </citation>
    <scope>NUCLEOTIDE SEQUENCE [LARGE SCALE GENOMIC DNA]</scope>
    <source>
        <strain evidence="11">Z151</strain>
    </source>
</reference>
<dbReference type="InterPro" id="IPR001747">
    <property type="entry name" value="Vitellogenin_N"/>
</dbReference>
<dbReference type="Pfam" id="PF00094">
    <property type="entry name" value="VWD"/>
    <property type="match status" value="1"/>
</dbReference>
<feature type="domain" description="Vitellogenin" evidence="8">
    <location>
        <begin position="52"/>
        <end position="847"/>
    </location>
</feature>
<dbReference type="InterPro" id="IPR050733">
    <property type="entry name" value="Vitellogenin/Apolipophorin"/>
</dbReference>
<keyword evidence="4" id="KW-0325">Glycoprotein</keyword>
<dbReference type="InterPro" id="IPR015817">
    <property type="entry name" value="Vitellinogen_open_b-sht_sub1"/>
</dbReference>
<feature type="region of interest" description="Disordered" evidence="6">
    <location>
        <begin position="1125"/>
        <end position="1168"/>
    </location>
</feature>
<feature type="compositionally biased region" description="Basic and acidic residues" evidence="6">
    <location>
        <begin position="182"/>
        <end position="207"/>
    </location>
</feature>
<organism evidence="10 11">
    <name type="scientific">Hypsibius exemplaris</name>
    <name type="common">Freshwater tardigrade</name>
    <dbReference type="NCBI Taxonomy" id="2072580"/>
    <lineage>
        <taxon>Eukaryota</taxon>
        <taxon>Metazoa</taxon>
        <taxon>Ecdysozoa</taxon>
        <taxon>Tardigrada</taxon>
        <taxon>Eutardigrada</taxon>
        <taxon>Parachela</taxon>
        <taxon>Hypsibioidea</taxon>
        <taxon>Hypsibiidae</taxon>
        <taxon>Hypsibius</taxon>
    </lineage>
</organism>
<dbReference type="PROSITE" id="PS51211">
    <property type="entry name" value="VITELLOGENIN"/>
    <property type="match status" value="1"/>
</dbReference>
<proteinExistence type="predicted"/>
<dbReference type="EMBL" id="MTYJ01000020">
    <property type="protein sequence ID" value="OQV21904.1"/>
    <property type="molecule type" value="Genomic_DNA"/>
</dbReference>
<dbReference type="InterPro" id="IPR015819">
    <property type="entry name" value="Lipid_transp_b-sht_shell"/>
</dbReference>
<name>A0A1W0X3L9_HYPEX</name>
<keyword evidence="11" id="KW-1185">Reference proteome</keyword>
<dbReference type="SMART" id="SM00638">
    <property type="entry name" value="LPD_N"/>
    <property type="match status" value="1"/>
</dbReference>
<feature type="signal peptide" evidence="7">
    <location>
        <begin position="1"/>
        <end position="17"/>
    </location>
</feature>
<evidence type="ECO:0000313" key="10">
    <source>
        <dbReference type="EMBL" id="OQV21904.1"/>
    </source>
</evidence>
<dbReference type="Gene3D" id="2.30.230.10">
    <property type="entry name" value="Lipovitellin, beta-sheet shell regions, chain A"/>
    <property type="match status" value="1"/>
</dbReference>
<evidence type="ECO:0000256" key="3">
    <source>
        <dbReference type="ARBA" id="ARBA00023157"/>
    </source>
</evidence>
<feature type="region of interest" description="Disordered" evidence="6">
    <location>
        <begin position="599"/>
        <end position="638"/>
    </location>
</feature>
<feature type="chain" id="PRO_5013207046" evidence="7">
    <location>
        <begin position="18"/>
        <end position="1824"/>
    </location>
</feature>
<dbReference type="SUPFAM" id="SSF56968">
    <property type="entry name" value="Lipovitellin-phosvitin complex, beta-sheet shell regions"/>
    <property type="match status" value="2"/>
</dbReference>
<dbReference type="OrthoDB" id="160294at2759"/>
<dbReference type="Gene3D" id="1.25.10.20">
    <property type="entry name" value="Vitellinogen, superhelical"/>
    <property type="match status" value="1"/>
</dbReference>
<dbReference type="PANTHER" id="PTHR23345">
    <property type="entry name" value="VITELLOGENIN-RELATED"/>
    <property type="match status" value="1"/>
</dbReference>
<dbReference type="PROSITE" id="PS51233">
    <property type="entry name" value="VWFD"/>
    <property type="match status" value="1"/>
</dbReference>
<evidence type="ECO:0000259" key="8">
    <source>
        <dbReference type="PROSITE" id="PS51211"/>
    </source>
</evidence>
<dbReference type="SUPFAM" id="SSF48431">
    <property type="entry name" value="Lipovitellin-phosvitin complex, superhelical domain"/>
    <property type="match status" value="1"/>
</dbReference>
<evidence type="ECO:0000256" key="2">
    <source>
        <dbReference type="ARBA" id="ARBA00022761"/>
    </source>
</evidence>
<dbReference type="SMART" id="SM01169">
    <property type="entry name" value="DUF1943"/>
    <property type="match status" value="1"/>
</dbReference>
<dbReference type="SMART" id="SM00216">
    <property type="entry name" value="VWD"/>
    <property type="match status" value="1"/>
</dbReference>
<dbReference type="GO" id="GO:0045735">
    <property type="term" value="F:nutrient reservoir activity"/>
    <property type="evidence" value="ECO:0007669"/>
    <property type="project" value="UniProtKB-KW"/>
</dbReference>
<evidence type="ECO:0000256" key="6">
    <source>
        <dbReference type="SAM" id="MobiDB-lite"/>
    </source>
</evidence>
<dbReference type="Gene3D" id="2.20.80.10">
    <property type="entry name" value="Lipovitellin-phosvitin complex, chain A, domain 4"/>
    <property type="match status" value="1"/>
</dbReference>
<feature type="domain" description="VWFD" evidence="9">
    <location>
        <begin position="1596"/>
        <end position="1805"/>
    </location>
</feature>
<dbReference type="Proteomes" id="UP000192578">
    <property type="component" value="Unassembled WGS sequence"/>
</dbReference>
<dbReference type="Pfam" id="PF01347">
    <property type="entry name" value="Vitellogenin_N"/>
    <property type="match status" value="1"/>
</dbReference>
<evidence type="ECO:0000256" key="4">
    <source>
        <dbReference type="ARBA" id="ARBA00023180"/>
    </source>
</evidence>